<evidence type="ECO:0000313" key="4">
    <source>
        <dbReference type="Proteomes" id="UP000824070"/>
    </source>
</evidence>
<protein>
    <recommendedName>
        <fullName evidence="5">Lipoprotein</fullName>
    </recommendedName>
</protein>
<feature type="region of interest" description="Disordered" evidence="1">
    <location>
        <begin position="22"/>
        <end position="54"/>
    </location>
</feature>
<reference evidence="3" key="1">
    <citation type="submission" date="2020-10" db="EMBL/GenBank/DDBJ databases">
        <authorList>
            <person name="Gilroy R."/>
        </authorList>
    </citation>
    <scope>NUCLEOTIDE SEQUENCE</scope>
    <source>
        <strain evidence="3">ChiGjej1B1-22543</strain>
    </source>
</reference>
<dbReference type="AlphaFoldDB" id="A0A9D1LN60"/>
<dbReference type="EMBL" id="DVMV01000010">
    <property type="protein sequence ID" value="HIU44923.1"/>
    <property type="molecule type" value="Genomic_DNA"/>
</dbReference>
<dbReference type="PROSITE" id="PS51257">
    <property type="entry name" value="PROKAR_LIPOPROTEIN"/>
    <property type="match status" value="1"/>
</dbReference>
<sequence>MNKKLLPLSLFAILALAGCDGGAGASTSTAPGSSDSESSSTPDATTPDEDDFTDVEWDKSDEVSDTIGLGGDLLDAAVDIPFTVGITYNGTFSFTSFSTVGAYATITDNGVAEVTCGSGTLSWTGLKPGRAVLCIYDSEDYLHYRYVLTFRPRLSTIEELEDFMVNEVDHYESAYITGMDIYFFPGGTGMVSGEDRGTGSGTIVLDPPIEFSYEYRGISNNEHVLMITDWQNQTGDSLTMVQINVTLNGYVAHPMSSGGVVDVFFPVMSE</sequence>
<evidence type="ECO:0000256" key="1">
    <source>
        <dbReference type="SAM" id="MobiDB-lite"/>
    </source>
</evidence>
<gene>
    <name evidence="3" type="ORF">IAC52_01340</name>
</gene>
<evidence type="ECO:0000313" key="3">
    <source>
        <dbReference type="EMBL" id="HIU44923.1"/>
    </source>
</evidence>
<feature type="compositionally biased region" description="Low complexity" evidence="1">
    <location>
        <begin position="25"/>
        <end position="45"/>
    </location>
</feature>
<evidence type="ECO:0008006" key="5">
    <source>
        <dbReference type="Google" id="ProtNLM"/>
    </source>
</evidence>
<organism evidence="3 4">
    <name type="scientific">Candidatus Alloenteromonas pullicola</name>
    <dbReference type="NCBI Taxonomy" id="2840784"/>
    <lineage>
        <taxon>Bacteria</taxon>
        <taxon>Bacillati</taxon>
        <taxon>Bacillota</taxon>
        <taxon>Bacillota incertae sedis</taxon>
        <taxon>Candidatus Alloenteromonas</taxon>
    </lineage>
</organism>
<feature type="signal peptide" evidence="2">
    <location>
        <begin position="1"/>
        <end position="25"/>
    </location>
</feature>
<name>A0A9D1LN60_9FIRM</name>
<dbReference type="Proteomes" id="UP000824070">
    <property type="component" value="Unassembled WGS sequence"/>
</dbReference>
<proteinExistence type="predicted"/>
<comment type="caution">
    <text evidence="3">The sequence shown here is derived from an EMBL/GenBank/DDBJ whole genome shotgun (WGS) entry which is preliminary data.</text>
</comment>
<reference evidence="3" key="2">
    <citation type="journal article" date="2021" name="PeerJ">
        <title>Extensive microbial diversity within the chicken gut microbiome revealed by metagenomics and culture.</title>
        <authorList>
            <person name="Gilroy R."/>
            <person name="Ravi A."/>
            <person name="Getino M."/>
            <person name="Pursley I."/>
            <person name="Horton D.L."/>
            <person name="Alikhan N.F."/>
            <person name="Baker D."/>
            <person name="Gharbi K."/>
            <person name="Hall N."/>
            <person name="Watson M."/>
            <person name="Adriaenssens E.M."/>
            <person name="Foster-Nyarko E."/>
            <person name="Jarju S."/>
            <person name="Secka A."/>
            <person name="Antonio M."/>
            <person name="Oren A."/>
            <person name="Chaudhuri R.R."/>
            <person name="La Ragione R."/>
            <person name="Hildebrand F."/>
            <person name="Pallen M.J."/>
        </authorList>
    </citation>
    <scope>NUCLEOTIDE SEQUENCE</scope>
    <source>
        <strain evidence="3">ChiGjej1B1-22543</strain>
    </source>
</reference>
<feature type="chain" id="PRO_5039478685" description="Lipoprotein" evidence="2">
    <location>
        <begin position="26"/>
        <end position="270"/>
    </location>
</feature>
<evidence type="ECO:0000256" key="2">
    <source>
        <dbReference type="SAM" id="SignalP"/>
    </source>
</evidence>
<accession>A0A9D1LN60</accession>
<keyword evidence="2" id="KW-0732">Signal</keyword>